<reference evidence="3" key="1">
    <citation type="submission" date="2021-02" db="EMBL/GenBank/DDBJ databases">
        <authorList>
            <person name="Nowell W R."/>
        </authorList>
    </citation>
    <scope>NUCLEOTIDE SEQUENCE</scope>
    <source>
        <strain evidence="3">Ploen Becks lab</strain>
    </source>
</reference>
<protein>
    <submittedName>
        <fullName evidence="3">Uncharacterized protein</fullName>
    </submittedName>
</protein>
<comment type="caution">
    <text evidence="3">The sequence shown here is derived from an EMBL/GenBank/DDBJ whole genome shotgun (WGS) entry which is preliminary data.</text>
</comment>
<accession>A0A814K8T9</accession>
<sequence>MFNELVYIFIQACACIFAVALTTIAGRVAANMSKEQIRNESHDKPESVSSLKSPVTSNVKWTQETPEGVRRDYLEFFTVKPDLTRA</sequence>
<keyword evidence="2" id="KW-0812">Transmembrane</keyword>
<organism evidence="3 4">
    <name type="scientific">Brachionus calyciflorus</name>
    <dbReference type="NCBI Taxonomy" id="104777"/>
    <lineage>
        <taxon>Eukaryota</taxon>
        <taxon>Metazoa</taxon>
        <taxon>Spiralia</taxon>
        <taxon>Gnathifera</taxon>
        <taxon>Rotifera</taxon>
        <taxon>Eurotatoria</taxon>
        <taxon>Monogononta</taxon>
        <taxon>Pseudotrocha</taxon>
        <taxon>Ploima</taxon>
        <taxon>Brachionidae</taxon>
        <taxon>Brachionus</taxon>
    </lineage>
</organism>
<proteinExistence type="predicted"/>
<feature type="region of interest" description="Disordered" evidence="1">
    <location>
        <begin position="35"/>
        <end position="55"/>
    </location>
</feature>
<evidence type="ECO:0000256" key="2">
    <source>
        <dbReference type="SAM" id="Phobius"/>
    </source>
</evidence>
<keyword evidence="4" id="KW-1185">Reference proteome</keyword>
<feature type="transmembrane region" description="Helical" evidence="2">
    <location>
        <begin position="6"/>
        <end position="30"/>
    </location>
</feature>
<gene>
    <name evidence="3" type="ORF">OXX778_LOCUS18740</name>
</gene>
<dbReference type="EMBL" id="CAJNOC010005324">
    <property type="protein sequence ID" value="CAF1049219.1"/>
    <property type="molecule type" value="Genomic_DNA"/>
</dbReference>
<dbReference type="Proteomes" id="UP000663879">
    <property type="component" value="Unassembled WGS sequence"/>
</dbReference>
<name>A0A814K8T9_9BILA</name>
<evidence type="ECO:0000313" key="3">
    <source>
        <dbReference type="EMBL" id="CAF1049219.1"/>
    </source>
</evidence>
<evidence type="ECO:0000256" key="1">
    <source>
        <dbReference type="SAM" id="MobiDB-lite"/>
    </source>
</evidence>
<dbReference type="AlphaFoldDB" id="A0A814K8T9"/>
<keyword evidence="2" id="KW-0472">Membrane</keyword>
<keyword evidence="2" id="KW-1133">Transmembrane helix</keyword>
<feature type="non-terminal residue" evidence="3">
    <location>
        <position position="86"/>
    </location>
</feature>
<feature type="compositionally biased region" description="Basic and acidic residues" evidence="1">
    <location>
        <begin position="35"/>
        <end position="46"/>
    </location>
</feature>
<evidence type="ECO:0000313" key="4">
    <source>
        <dbReference type="Proteomes" id="UP000663879"/>
    </source>
</evidence>